<dbReference type="EMBL" id="JACBZO010000001">
    <property type="protein sequence ID" value="NYI41033.1"/>
    <property type="molecule type" value="Genomic_DNA"/>
</dbReference>
<proteinExistence type="predicted"/>
<feature type="transmembrane region" description="Helical" evidence="1">
    <location>
        <begin position="32"/>
        <end position="50"/>
    </location>
</feature>
<evidence type="ECO:0000313" key="3">
    <source>
        <dbReference type="Proteomes" id="UP000547973"/>
    </source>
</evidence>
<dbReference type="AlphaFoldDB" id="A0A7Y9ZBB3"/>
<name>A0A7Y9ZBB3_9MICO</name>
<keyword evidence="3" id="KW-1185">Reference proteome</keyword>
<comment type="caution">
    <text evidence="2">The sequence shown here is derived from an EMBL/GenBank/DDBJ whole genome shotgun (WGS) entry which is preliminary data.</text>
</comment>
<evidence type="ECO:0000256" key="1">
    <source>
        <dbReference type="SAM" id="Phobius"/>
    </source>
</evidence>
<dbReference type="InterPro" id="IPR036259">
    <property type="entry name" value="MFS_trans_sf"/>
</dbReference>
<keyword evidence="1" id="KW-0472">Membrane</keyword>
<sequence length="90" mass="9743">MTDPFLRQRALAGAGNASTFKQRPVVFERRQAGGVIGFTSAIAAFRPFYFGIPLASFPPVPLFFARALLAAVGVGVTWWYHARSGAEKPS</sequence>
<dbReference type="RefSeq" id="WP_062075285.1">
    <property type="nucleotide sequence ID" value="NZ_BBRC01000007.1"/>
</dbReference>
<keyword evidence="1" id="KW-0812">Transmembrane</keyword>
<reference evidence="2 3" key="1">
    <citation type="submission" date="2020-07" db="EMBL/GenBank/DDBJ databases">
        <title>Sequencing the genomes of 1000 actinobacteria strains.</title>
        <authorList>
            <person name="Klenk H.-P."/>
        </authorList>
    </citation>
    <scope>NUCLEOTIDE SEQUENCE [LARGE SCALE GENOMIC DNA]</scope>
    <source>
        <strain evidence="2 3">DSM 19970</strain>
    </source>
</reference>
<evidence type="ECO:0000313" key="2">
    <source>
        <dbReference type="EMBL" id="NYI41033.1"/>
    </source>
</evidence>
<dbReference type="Proteomes" id="UP000547973">
    <property type="component" value="Unassembled WGS sequence"/>
</dbReference>
<gene>
    <name evidence="2" type="ORF">BKA03_001152</name>
</gene>
<protein>
    <submittedName>
        <fullName evidence="2">NNP family nitrate/nitrite transporter-like MFS transporter</fullName>
    </submittedName>
</protein>
<dbReference type="Gene3D" id="1.20.1250.20">
    <property type="entry name" value="MFS general substrate transporter like domains"/>
    <property type="match status" value="1"/>
</dbReference>
<feature type="transmembrane region" description="Helical" evidence="1">
    <location>
        <begin position="62"/>
        <end position="80"/>
    </location>
</feature>
<keyword evidence="1" id="KW-1133">Transmembrane helix</keyword>
<dbReference type="OrthoDB" id="9771451at2"/>
<accession>A0A7Y9ZBB3</accession>
<organism evidence="2 3">
    <name type="scientific">Demequina lutea</name>
    <dbReference type="NCBI Taxonomy" id="431489"/>
    <lineage>
        <taxon>Bacteria</taxon>
        <taxon>Bacillati</taxon>
        <taxon>Actinomycetota</taxon>
        <taxon>Actinomycetes</taxon>
        <taxon>Micrococcales</taxon>
        <taxon>Demequinaceae</taxon>
        <taxon>Demequina</taxon>
    </lineage>
</organism>